<dbReference type="InterPro" id="IPR052555">
    <property type="entry name" value="dCTP_Pyrophosphatase"/>
</dbReference>
<feature type="domain" description="NTP pyrophosphohydrolase MazG-like" evidence="1">
    <location>
        <begin position="24"/>
        <end position="99"/>
    </location>
</feature>
<evidence type="ECO:0000259" key="1">
    <source>
        <dbReference type="Pfam" id="PF03819"/>
    </source>
</evidence>
<dbReference type="AlphaFoldDB" id="A0A645HW52"/>
<dbReference type="PIRSF" id="PIRSF006639">
    <property type="entry name" value="UCP006639_pph"/>
    <property type="match status" value="1"/>
</dbReference>
<accession>A0A645HW52</accession>
<name>A0A645HW52_9ZZZZ</name>
<protein>
    <recommendedName>
        <fullName evidence="1">NTP pyrophosphohydrolase MazG-like domain-containing protein</fullName>
    </recommendedName>
</protein>
<comment type="caution">
    <text evidence="2">The sequence shown here is derived from an EMBL/GenBank/DDBJ whole genome shotgun (WGS) entry which is preliminary data.</text>
</comment>
<organism evidence="2">
    <name type="scientific">bioreactor metagenome</name>
    <dbReference type="NCBI Taxonomy" id="1076179"/>
    <lineage>
        <taxon>unclassified sequences</taxon>
        <taxon>metagenomes</taxon>
        <taxon>ecological metagenomes</taxon>
    </lineage>
</organism>
<reference evidence="2" key="1">
    <citation type="submission" date="2019-08" db="EMBL/GenBank/DDBJ databases">
        <authorList>
            <person name="Kucharzyk K."/>
            <person name="Murdoch R.W."/>
            <person name="Higgins S."/>
            <person name="Loffler F."/>
        </authorList>
    </citation>
    <scope>NUCLEOTIDE SEQUENCE</scope>
</reference>
<evidence type="ECO:0000313" key="2">
    <source>
        <dbReference type="EMBL" id="MPN42419.1"/>
    </source>
</evidence>
<proteinExistence type="predicted"/>
<dbReference type="EMBL" id="VSSQ01100138">
    <property type="protein sequence ID" value="MPN42419.1"/>
    <property type="molecule type" value="Genomic_DNA"/>
</dbReference>
<dbReference type="Gene3D" id="1.10.287.1080">
    <property type="entry name" value="MazG-like"/>
    <property type="match status" value="1"/>
</dbReference>
<dbReference type="PANTHER" id="PTHR46523">
    <property type="entry name" value="DCTP PYROPHOSPHATASE 1"/>
    <property type="match status" value="1"/>
</dbReference>
<sequence>MNFSDYQQKAMRSAHVREPGDLKTLQNAALGLAGESGEVADMIKKVSFQGHKLDEKHLAEEIGDILWYCALAATGLGIDLDDIAQGNVDKLMKRYPQGFDQERSIHREE</sequence>
<dbReference type="SUPFAM" id="SSF101386">
    <property type="entry name" value="all-alpha NTP pyrophosphatases"/>
    <property type="match status" value="1"/>
</dbReference>
<dbReference type="Pfam" id="PF03819">
    <property type="entry name" value="MazG"/>
    <property type="match status" value="1"/>
</dbReference>
<dbReference type="CDD" id="cd11541">
    <property type="entry name" value="NTP-PPase_u4"/>
    <property type="match status" value="1"/>
</dbReference>
<gene>
    <name evidence="2" type="ORF">SDC9_189976</name>
</gene>
<dbReference type="InterPro" id="IPR004518">
    <property type="entry name" value="MazG-like_dom"/>
</dbReference>
<dbReference type="PANTHER" id="PTHR46523:SF1">
    <property type="entry name" value="DCTP PYROPHOSPHATASE 1"/>
    <property type="match status" value="1"/>
</dbReference>
<dbReference type="InterPro" id="IPR011379">
    <property type="entry name" value="MazG-related_GP37"/>
</dbReference>